<proteinExistence type="predicted"/>
<name>A0ABQ4VB66_9MYCO</name>
<accession>A0ABQ4VB66</accession>
<comment type="caution">
    <text evidence="1">The sequence shown here is derived from an EMBL/GenBank/DDBJ whole genome shotgun (WGS) entry which is preliminary data.</text>
</comment>
<keyword evidence="2" id="KW-1185">Reference proteome</keyword>
<gene>
    <name evidence="1" type="ORF">NGTWS1702_17540</name>
</gene>
<organism evidence="1 2">
    <name type="scientific">Mycolicibacterium cyprinidarum</name>
    <dbReference type="NCBI Taxonomy" id="2860311"/>
    <lineage>
        <taxon>Bacteria</taxon>
        <taxon>Bacillati</taxon>
        <taxon>Actinomycetota</taxon>
        <taxon>Actinomycetes</taxon>
        <taxon>Mycobacteriales</taxon>
        <taxon>Mycobacteriaceae</taxon>
        <taxon>Mycolicibacterium</taxon>
    </lineage>
</organism>
<reference evidence="1 2" key="1">
    <citation type="submission" date="2021-08" db="EMBL/GenBank/DDBJ databases">
        <title>Draft genome sequence of Mycolicibacterium sp. NGTWS1702 strain.</title>
        <authorList>
            <person name="Matsumoto M."/>
            <person name="Tang B.C.C."/>
            <person name="Machida Y."/>
            <person name="Matoyama H."/>
            <person name="Kishihara T."/>
            <person name="Sato S."/>
            <person name="Kondo I."/>
            <person name="Sano M."/>
            <person name="Kato G."/>
        </authorList>
    </citation>
    <scope>NUCLEOTIDE SEQUENCE [LARGE SCALE GENOMIC DNA]</scope>
    <source>
        <strain evidence="1 2">NGTWSNA01</strain>
    </source>
</reference>
<sequence length="308" mass="32395">MIATSPGTFDSSNDLIATEDGRFIFARTTDNKVATLEVDTRKSVTRSVPVGPVLGTGEGSTIVWWEQPNRLMQLDLADPDSEPVLAQTIDLPPASGTKTGEPRLVVARGGTAVIARVETAPSAFGGPDTLYAARGSGPPTSLGRADANSPVSVARLSADGSELAYALYRSTDSSCGTAAVVLSDADGEQQTFDVAVPDASTGSRVPKLWWPPTGLPKLSLATWRCDRPENYSPLVWQLTTDDPVSIRQLAPPTSALQTADVAPGQRAMILPEAGAYTEPTGTLVLEESKRRISIKEGVDAIAVIQPSP</sequence>
<evidence type="ECO:0000313" key="2">
    <source>
        <dbReference type="Proteomes" id="UP001060504"/>
    </source>
</evidence>
<protein>
    <recommendedName>
        <fullName evidence="3">Lipoprotein LpqB beta-propeller domain-containing protein</fullName>
    </recommendedName>
</protein>
<dbReference type="Proteomes" id="UP001060504">
    <property type="component" value="Unassembled WGS sequence"/>
</dbReference>
<evidence type="ECO:0000313" key="1">
    <source>
        <dbReference type="EMBL" id="GJF14927.1"/>
    </source>
</evidence>
<evidence type="ECO:0008006" key="3">
    <source>
        <dbReference type="Google" id="ProtNLM"/>
    </source>
</evidence>
<dbReference type="EMBL" id="BPRH01001841">
    <property type="protein sequence ID" value="GJF14927.1"/>
    <property type="molecule type" value="Genomic_DNA"/>
</dbReference>